<organism evidence="1 2">
    <name type="scientific">Blastococcus tunisiensis</name>
    <dbReference type="NCBI Taxonomy" id="1798228"/>
    <lineage>
        <taxon>Bacteria</taxon>
        <taxon>Bacillati</taxon>
        <taxon>Actinomycetota</taxon>
        <taxon>Actinomycetes</taxon>
        <taxon>Geodermatophilales</taxon>
        <taxon>Geodermatophilaceae</taxon>
        <taxon>Blastococcus</taxon>
    </lineage>
</organism>
<evidence type="ECO:0000313" key="2">
    <source>
        <dbReference type="Proteomes" id="UP000198589"/>
    </source>
</evidence>
<dbReference type="InterPro" id="IPR023393">
    <property type="entry name" value="START-like_dom_sf"/>
</dbReference>
<dbReference type="OrthoDB" id="2898773at2"/>
<gene>
    <name evidence="1" type="ORF">SAMN05216574_11644</name>
</gene>
<keyword evidence="2" id="KW-1185">Reference proteome</keyword>
<dbReference type="EMBL" id="FOND01000016">
    <property type="protein sequence ID" value="SFF53670.1"/>
    <property type="molecule type" value="Genomic_DNA"/>
</dbReference>
<dbReference type="AlphaFoldDB" id="A0A1I2JI66"/>
<evidence type="ECO:0000313" key="1">
    <source>
        <dbReference type="EMBL" id="SFF53670.1"/>
    </source>
</evidence>
<dbReference type="STRING" id="1798228.SAMN05216574_11644"/>
<dbReference type="RefSeq" id="WP_092201933.1">
    <property type="nucleotide sequence ID" value="NZ_FOND01000016.1"/>
</dbReference>
<dbReference type="Pfam" id="PF10604">
    <property type="entry name" value="Polyketide_cyc2"/>
    <property type="match status" value="1"/>
</dbReference>
<dbReference type="SUPFAM" id="SSF55961">
    <property type="entry name" value="Bet v1-like"/>
    <property type="match status" value="1"/>
</dbReference>
<dbReference type="CDD" id="cd08865">
    <property type="entry name" value="SRPBCC_10"/>
    <property type="match status" value="1"/>
</dbReference>
<name>A0A1I2JI66_9ACTN</name>
<dbReference type="Proteomes" id="UP000198589">
    <property type="component" value="Unassembled WGS sequence"/>
</dbReference>
<reference evidence="2" key="1">
    <citation type="submission" date="2016-10" db="EMBL/GenBank/DDBJ databases">
        <authorList>
            <person name="Varghese N."/>
            <person name="Submissions S."/>
        </authorList>
    </citation>
    <scope>NUCLEOTIDE SEQUENCE [LARGE SCALE GENOMIC DNA]</scope>
    <source>
        <strain evidence="2">DSM 46838</strain>
    </source>
</reference>
<proteinExistence type="predicted"/>
<accession>A0A1I2JI66</accession>
<dbReference type="Gene3D" id="3.30.530.20">
    <property type="match status" value="1"/>
</dbReference>
<protein>
    <submittedName>
        <fullName evidence="1">Polyketide cyclase / dehydrase and lipid transport</fullName>
    </submittedName>
</protein>
<sequence length="149" mass="16370">MASEVDVLTEAVIGRPVAEVAAYAGDPTNAPEWYRNIDSVEWETPPPVAVGSRMAFVARFLGRRLAYTYEVVELVPGERLVMRTAQGPFPMETTYTWQAVDDGATRMTLRNRGRPSGFAGIAAPAMAAAMRRANRKDLAALRSRLELGR</sequence>
<dbReference type="InterPro" id="IPR019587">
    <property type="entry name" value="Polyketide_cyclase/dehydratase"/>
</dbReference>